<name>A0ABR3ZUV3_9LECA</name>
<dbReference type="Gene3D" id="3.30.710.10">
    <property type="entry name" value="Potassium Channel Kv1.1, Chain A"/>
    <property type="match status" value="1"/>
</dbReference>
<dbReference type="Proteomes" id="UP001590950">
    <property type="component" value="Unassembled WGS sequence"/>
</dbReference>
<gene>
    <name evidence="1" type="ORF">N7G274_009870</name>
</gene>
<sequence length="346" mass="39162">MPRDPASPSAAQMIVADPEGDIVFMVGRKKSDQKSILVSSKVLSLASPAFAALFSPRWSEGVDKFSSIKPRQIDLPDDDTAAMDWICQALHFRSNISTDIGLSRLEKVAILGDKYDLGVALKPWGQLCLQSLRWTVSTDLSEAEIVSLMWVVFFFDHSRLFWYSSFALQFRYSRSSSSRDGQHISGIAASLLKEKTIVSIIADRHNILNHVHTMLEDMITQVLSDTEGPIAITHHIKELQRIDLWPLSKIFQQASLKDVEQRLGFYQACKWYDCGCSRVKMHDTIKVILGVIAEKQAGLCLKCYKVGKVSRASENCMMLDQRLCESGEIDRDRFLRNLIMRELQKT</sequence>
<evidence type="ECO:0008006" key="3">
    <source>
        <dbReference type="Google" id="ProtNLM"/>
    </source>
</evidence>
<protein>
    <recommendedName>
        <fullName evidence="3">BTB domain-containing protein</fullName>
    </recommendedName>
</protein>
<organism evidence="1 2">
    <name type="scientific">Stereocaulon virgatum</name>
    <dbReference type="NCBI Taxonomy" id="373712"/>
    <lineage>
        <taxon>Eukaryota</taxon>
        <taxon>Fungi</taxon>
        <taxon>Dikarya</taxon>
        <taxon>Ascomycota</taxon>
        <taxon>Pezizomycotina</taxon>
        <taxon>Lecanoromycetes</taxon>
        <taxon>OSLEUM clade</taxon>
        <taxon>Lecanoromycetidae</taxon>
        <taxon>Lecanorales</taxon>
        <taxon>Lecanorineae</taxon>
        <taxon>Stereocaulaceae</taxon>
        <taxon>Stereocaulon</taxon>
    </lineage>
</organism>
<reference evidence="1 2" key="1">
    <citation type="submission" date="2024-09" db="EMBL/GenBank/DDBJ databases">
        <title>Rethinking Asexuality: The Enigmatic Case of Functional Sexual Genes in Lepraria (Stereocaulaceae).</title>
        <authorList>
            <person name="Doellman M."/>
            <person name="Sun Y."/>
            <person name="Barcenas-Pena A."/>
            <person name="Lumbsch H.T."/>
            <person name="Grewe F."/>
        </authorList>
    </citation>
    <scope>NUCLEOTIDE SEQUENCE [LARGE SCALE GENOMIC DNA]</scope>
    <source>
        <strain evidence="1 2">Mercado 3170</strain>
    </source>
</reference>
<dbReference type="EMBL" id="JBEFKJ010000041">
    <property type="protein sequence ID" value="KAL2037385.1"/>
    <property type="molecule type" value="Genomic_DNA"/>
</dbReference>
<evidence type="ECO:0000313" key="2">
    <source>
        <dbReference type="Proteomes" id="UP001590950"/>
    </source>
</evidence>
<evidence type="ECO:0000313" key="1">
    <source>
        <dbReference type="EMBL" id="KAL2037385.1"/>
    </source>
</evidence>
<dbReference type="InterPro" id="IPR011333">
    <property type="entry name" value="SKP1/BTB/POZ_sf"/>
</dbReference>
<accession>A0ABR3ZUV3</accession>
<comment type="caution">
    <text evidence="1">The sequence shown here is derived from an EMBL/GenBank/DDBJ whole genome shotgun (WGS) entry which is preliminary data.</text>
</comment>
<keyword evidence="2" id="KW-1185">Reference proteome</keyword>
<proteinExistence type="predicted"/>